<evidence type="ECO:0000313" key="2">
    <source>
        <dbReference type="EMBL" id="PON24926.1"/>
    </source>
</evidence>
<dbReference type="InterPro" id="IPR011059">
    <property type="entry name" value="Metal-dep_hydrolase_composite"/>
</dbReference>
<dbReference type="AlphaFoldDB" id="A0A2P4ZKY8"/>
<sequence>MVLIKFTNCRILQGDKLVNEDFCICTNAGKIVDGQEAFYHSSSLHTDIIDAGGKIISPGLIDCQVNGAFGFNFSTIPDDMNAYVSSLGCIKSSKVLPFHKPTGLRIAKAGAESLGAHCEGPFLNPTKNGAHDIGVLAEAFSFADLEECYGREHFIAKSNTECLPIKMITVSPELGDMMSLIPELARRRIICSIGHSEATYEEARKAMDQGASMVTHLFNAMRPLHHRDPGIIGLLGNNALPHEHFFGLVADGIHLHPMVINLAIISQPDKCILVTDAMHLLGLPDGVYPWTNGGSTYNITKSGAKLLLADSDKIAGR</sequence>
<evidence type="ECO:0000313" key="3">
    <source>
        <dbReference type="Proteomes" id="UP000054821"/>
    </source>
</evidence>
<dbReference type="InterPro" id="IPR032466">
    <property type="entry name" value="Metal_Hydrolase"/>
</dbReference>
<dbReference type="PANTHER" id="PTHR11113:SF14">
    <property type="entry name" value="N-ACETYLGLUCOSAMINE-6-PHOSPHATE DEACETYLASE"/>
    <property type="match status" value="1"/>
</dbReference>
<dbReference type="PANTHER" id="PTHR11113">
    <property type="entry name" value="N-ACETYLGLUCOSAMINE-6-PHOSPHATE DEACETYLASE"/>
    <property type="match status" value="1"/>
</dbReference>
<dbReference type="SUPFAM" id="SSF51338">
    <property type="entry name" value="Composite domain of metallo-dependent hydrolases"/>
    <property type="match status" value="1"/>
</dbReference>
<reference evidence="2 3" key="1">
    <citation type="journal article" date="2016" name="Genome Announc.">
        <title>Draft Whole-Genome Sequence of Trichoderma gamsii T6085, a Promising Biocontrol Agent of Fusarium Head Blight on Wheat.</title>
        <authorList>
            <person name="Baroncelli R."/>
            <person name="Zapparata A."/>
            <person name="Piaggeschi G."/>
            <person name="Sarrocco S."/>
            <person name="Vannacci G."/>
        </authorList>
    </citation>
    <scope>NUCLEOTIDE SEQUENCE [LARGE SCALE GENOMIC DNA]</scope>
    <source>
        <strain evidence="2 3">T6085</strain>
    </source>
</reference>
<keyword evidence="3" id="KW-1185">Reference proteome</keyword>
<dbReference type="STRING" id="398673.A0A2P4ZKY8"/>
<dbReference type="SUPFAM" id="SSF51556">
    <property type="entry name" value="Metallo-dependent hydrolases"/>
    <property type="match status" value="1"/>
</dbReference>
<dbReference type="GO" id="GO:0006046">
    <property type="term" value="P:N-acetylglucosamine catabolic process"/>
    <property type="evidence" value="ECO:0007669"/>
    <property type="project" value="TreeGrafter"/>
</dbReference>
<protein>
    <submittedName>
        <fullName evidence="2">N-acetylglucosamine-6-phosphate deacetylase</fullName>
    </submittedName>
</protein>
<name>A0A2P4ZKY8_9HYPO</name>
<dbReference type="GeneID" id="29982820"/>
<evidence type="ECO:0000256" key="1">
    <source>
        <dbReference type="ARBA" id="ARBA00022801"/>
    </source>
</evidence>
<dbReference type="GO" id="GO:0008448">
    <property type="term" value="F:N-acetylglucosamine-6-phosphate deacetylase activity"/>
    <property type="evidence" value="ECO:0007669"/>
    <property type="project" value="TreeGrafter"/>
</dbReference>
<gene>
    <name evidence="2" type="ORF">TGAM01_v206007</name>
</gene>
<comment type="caution">
    <text evidence="2">The sequence shown here is derived from an EMBL/GenBank/DDBJ whole genome shotgun (WGS) entry which is preliminary data.</text>
</comment>
<organism evidence="2 3">
    <name type="scientific">Trichoderma gamsii</name>
    <dbReference type="NCBI Taxonomy" id="398673"/>
    <lineage>
        <taxon>Eukaryota</taxon>
        <taxon>Fungi</taxon>
        <taxon>Dikarya</taxon>
        <taxon>Ascomycota</taxon>
        <taxon>Pezizomycotina</taxon>
        <taxon>Sordariomycetes</taxon>
        <taxon>Hypocreomycetidae</taxon>
        <taxon>Hypocreales</taxon>
        <taxon>Hypocreaceae</taxon>
        <taxon>Trichoderma</taxon>
    </lineage>
</organism>
<dbReference type="Proteomes" id="UP000054821">
    <property type="component" value="Unassembled WGS sequence"/>
</dbReference>
<proteinExistence type="predicted"/>
<dbReference type="Gene3D" id="3.20.20.140">
    <property type="entry name" value="Metal-dependent hydrolases"/>
    <property type="match status" value="1"/>
</dbReference>
<dbReference type="EMBL" id="JPDN02000020">
    <property type="protein sequence ID" value="PON24926.1"/>
    <property type="molecule type" value="Genomic_DNA"/>
</dbReference>
<dbReference type="RefSeq" id="XP_018664245.1">
    <property type="nucleotide sequence ID" value="XM_018802737.1"/>
</dbReference>
<accession>A0A2P4ZKY8</accession>
<keyword evidence="1" id="KW-0378">Hydrolase</keyword>